<accession>A0ABW4H263</accession>
<dbReference type="Gene3D" id="3.40.630.30">
    <property type="match status" value="1"/>
</dbReference>
<dbReference type="EMBL" id="JBHTOM010000003">
    <property type="protein sequence ID" value="MFD1548674.1"/>
    <property type="molecule type" value="Genomic_DNA"/>
</dbReference>
<dbReference type="InterPro" id="IPR000182">
    <property type="entry name" value="GNAT_dom"/>
</dbReference>
<evidence type="ECO:0000313" key="2">
    <source>
        <dbReference type="EMBL" id="MFD1548674.1"/>
    </source>
</evidence>
<comment type="caution">
    <text evidence="2">The sequence shown here is derived from an EMBL/GenBank/DDBJ whole genome shotgun (WGS) entry which is preliminary data.</text>
</comment>
<dbReference type="InterPro" id="IPR016181">
    <property type="entry name" value="Acyl_CoA_acyltransferase"/>
</dbReference>
<keyword evidence="2" id="KW-0808">Transferase</keyword>
<evidence type="ECO:0000259" key="1">
    <source>
        <dbReference type="PROSITE" id="PS51186"/>
    </source>
</evidence>
<dbReference type="PROSITE" id="PS51186">
    <property type="entry name" value="GNAT"/>
    <property type="match status" value="1"/>
</dbReference>
<organism evidence="2 3">
    <name type="scientific">Levilactobacillus fuyuanensis</name>
    <dbReference type="NCBI Taxonomy" id="2486022"/>
    <lineage>
        <taxon>Bacteria</taxon>
        <taxon>Bacillati</taxon>
        <taxon>Bacillota</taxon>
        <taxon>Bacilli</taxon>
        <taxon>Lactobacillales</taxon>
        <taxon>Lactobacillaceae</taxon>
        <taxon>Levilactobacillus</taxon>
    </lineage>
</organism>
<dbReference type="Pfam" id="PF00583">
    <property type="entry name" value="Acetyltransf_1"/>
    <property type="match status" value="1"/>
</dbReference>
<reference evidence="3" key="1">
    <citation type="journal article" date="2019" name="Int. J. Syst. Evol. Microbiol.">
        <title>The Global Catalogue of Microorganisms (GCM) 10K type strain sequencing project: providing services to taxonomists for standard genome sequencing and annotation.</title>
        <authorList>
            <consortium name="The Broad Institute Genomics Platform"/>
            <consortium name="The Broad Institute Genome Sequencing Center for Infectious Disease"/>
            <person name="Wu L."/>
            <person name="Ma J."/>
        </authorList>
    </citation>
    <scope>NUCLEOTIDE SEQUENCE [LARGE SCALE GENOMIC DNA]</scope>
    <source>
        <strain evidence="3">CCM 8906</strain>
    </source>
</reference>
<dbReference type="Proteomes" id="UP001597195">
    <property type="component" value="Unassembled WGS sequence"/>
</dbReference>
<sequence length="123" mass="13569">MAIAIGNPDRLPVMILADTELVGFLVLIKNEDVREVGADPATAVLIRSLSISETQRGQGFATQALQLLPAFVRHHFPEATTLTLSVDHGNFPAQKLYEKVGYTDTGRRRFGPYGEQYVLTQNL</sequence>
<dbReference type="GO" id="GO:0016746">
    <property type="term" value="F:acyltransferase activity"/>
    <property type="evidence" value="ECO:0007669"/>
    <property type="project" value="UniProtKB-KW"/>
</dbReference>
<dbReference type="RefSeq" id="WP_164508822.1">
    <property type="nucleotide sequence ID" value="NZ_JBHTOM010000003.1"/>
</dbReference>
<feature type="domain" description="N-acetyltransferase" evidence="1">
    <location>
        <begin position="1"/>
        <end position="123"/>
    </location>
</feature>
<keyword evidence="3" id="KW-1185">Reference proteome</keyword>
<gene>
    <name evidence="2" type="ORF">ACFQ5T_03130</name>
</gene>
<dbReference type="SUPFAM" id="SSF55729">
    <property type="entry name" value="Acyl-CoA N-acyltransferases (Nat)"/>
    <property type="match status" value="1"/>
</dbReference>
<dbReference type="EC" id="2.3.-.-" evidence="2"/>
<evidence type="ECO:0000313" key="3">
    <source>
        <dbReference type="Proteomes" id="UP001597195"/>
    </source>
</evidence>
<name>A0ABW4H263_9LACO</name>
<proteinExistence type="predicted"/>
<keyword evidence="2" id="KW-0012">Acyltransferase</keyword>
<protein>
    <submittedName>
        <fullName evidence="2">GNAT family N-acetyltransferase</fullName>
        <ecNumber evidence="2">2.3.-.-</ecNumber>
    </submittedName>
</protein>